<evidence type="ECO:0000313" key="1">
    <source>
        <dbReference type="EMBL" id="USQ80274.1"/>
    </source>
</evidence>
<dbReference type="EMBL" id="CP099489">
    <property type="protein sequence ID" value="USQ80274.1"/>
    <property type="molecule type" value="Genomic_DNA"/>
</dbReference>
<sequence>MSDNNTWMNEQECWERLRAGEVGRLGYHLVDEIHIVPVNYVVDGERLVFRTKPGSKLLGVVMDSDVAFEIDGGDSHRPWSVLARGEARVLDGDEARQAEALPLRPWISQDRFTFVVIEVSTLTGRQFELAQDG</sequence>
<dbReference type="Gene3D" id="2.30.110.10">
    <property type="entry name" value="Electron Transport, Fmn-binding Protein, Chain A"/>
    <property type="match status" value="1"/>
</dbReference>
<keyword evidence="2" id="KW-1185">Reference proteome</keyword>
<reference evidence="1" key="1">
    <citation type="submission" date="2022-06" db="EMBL/GenBank/DDBJ databases">
        <title>Ornithinimicrobium HY1793.</title>
        <authorList>
            <person name="Huang Y."/>
        </authorList>
    </citation>
    <scope>NUCLEOTIDE SEQUENCE</scope>
    <source>
        <strain evidence="1">HY1793</strain>
    </source>
</reference>
<accession>A0ABY4YU32</accession>
<dbReference type="Pfam" id="PF12900">
    <property type="entry name" value="Pyridox_ox_2"/>
    <property type="match status" value="1"/>
</dbReference>
<dbReference type="InterPro" id="IPR012349">
    <property type="entry name" value="Split_barrel_FMN-bd"/>
</dbReference>
<dbReference type="SUPFAM" id="SSF50475">
    <property type="entry name" value="FMN-binding split barrel"/>
    <property type="match status" value="1"/>
</dbReference>
<dbReference type="RefSeq" id="WP_252593650.1">
    <property type="nucleotide sequence ID" value="NZ_CP099489.1"/>
</dbReference>
<dbReference type="Proteomes" id="UP001056455">
    <property type="component" value="Chromosome"/>
</dbReference>
<name>A0ABY4YU32_9MICO</name>
<organism evidence="1 2">
    <name type="scientific">Ornithinimicrobium faecis</name>
    <dbReference type="NCBI Taxonomy" id="2934158"/>
    <lineage>
        <taxon>Bacteria</taxon>
        <taxon>Bacillati</taxon>
        <taxon>Actinomycetota</taxon>
        <taxon>Actinomycetes</taxon>
        <taxon>Micrococcales</taxon>
        <taxon>Ornithinimicrobiaceae</taxon>
        <taxon>Ornithinimicrobium</taxon>
    </lineage>
</organism>
<evidence type="ECO:0000313" key="2">
    <source>
        <dbReference type="Proteomes" id="UP001056455"/>
    </source>
</evidence>
<dbReference type="InterPro" id="IPR024747">
    <property type="entry name" value="Pyridox_Oxase-rel"/>
</dbReference>
<gene>
    <name evidence="1" type="ORF">NF556_01020</name>
</gene>
<protein>
    <submittedName>
        <fullName evidence="1">Pyridoxamine 5'-phosphate oxidase family protein</fullName>
    </submittedName>
</protein>
<proteinExistence type="predicted"/>